<keyword evidence="4 12" id="KW-0863">Zinc-finger</keyword>
<dbReference type="GO" id="GO:0005737">
    <property type="term" value="C:cytoplasm"/>
    <property type="evidence" value="ECO:0007669"/>
    <property type="project" value="TreeGrafter"/>
</dbReference>
<dbReference type="GO" id="GO:0005634">
    <property type="term" value="C:nucleus"/>
    <property type="evidence" value="ECO:0007669"/>
    <property type="project" value="UniProtKB-SubCell"/>
</dbReference>
<keyword evidence="5 12" id="KW-0378">Hydrolase</keyword>
<dbReference type="InterPro" id="IPR039693">
    <property type="entry name" value="Rtr1/RPAP2"/>
</dbReference>
<dbReference type="Pfam" id="PF04181">
    <property type="entry name" value="RPAP2_Rtr1"/>
    <property type="match status" value="1"/>
</dbReference>
<keyword evidence="6 12" id="KW-0862">Zinc</keyword>
<evidence type="ECO:0000259" key="14">
    <source>
        <dbReference type="PROSITE" id="PS51479"/>
    </source>
</evidence>
<comment type="catalytic activity">
    <reaction evidence="9 12">
        <text>O-phospho-L-seryl-[protein] + H2O = L-seryl-[protein] + phosphate</text>
        <dbReference type="Rhea" id="RHEA:20629"/>
        <dbReference type="Rhea" id="RHEA-COMP:9863"/>
        <dbReference type="Rhea" id="RHEA-COMP:11604"/>
        <dbReference type="ChEBI" id="CHEBI:15377"/>
        <dbReference type="ChEBI" id="CHEBI:29999"/>
        <dbReference type="ChEBI" id="CHEBI:43474"/>
        <dbReference type="ChEBI" id="CHEBI:83421"/>
        <dbReference type="EC" id="3.1.3.16"/>
    </reaction>
</comment>
<dbReference type="Gene3D" id="1.25.40.820">
    <property type="match status" value="1"/>
</dbReference>
<feature type="domain" description="RTR1-type" evidence="14">
    <location>
        <begin position="98"/>
        <end position="187"/>
    </location>
</feature>
<reference evidence="15" key="1">
    <citation type="submission" date="2016-03" db="EMBL/GenBank/DDBJ databases">
        <title>Updated assembly of Pseudogymnoascus destructans, the fungus causing white-nose syndrome of bats.</title>
        <authorList>
            <person name="Palmer J.M."/>
            <person name="Drees K.P."/>
            <person name="Foster J.T."/>
            <person name="Lindner D.L."/>
        </authorList>
    </citation>
    <scope>NUCLEOTIDE SEQUENCE [LARGE SCALE GENOMIC DNA]</scope>
    <source>
        <strain evidence="15">20631-21</strain>
    </source>
</reference>
<evidence type="ECO:0000313" key="15">
    <source>
        <dbReference type="EMBL" id="OAF63446.1"/>
    </source>
</evidence>
<evidence type="ECO:0000256" key="4">
    <source>
        <dbReference type="ARBA" id="ARBA00022771"/>
    </source>
</evidence>
<dbReference type="eggNOG" id="ENOG502SNTP">
    <property type="taxonomic scope" value="Eukaryota"/>
</dbReference>
<evidence type="ECO:0000256" key="7">
    <source>
        <dbReference type="ARBA" id="ARBA00022912"/>
    </source>
</evidence>
<accession>A0A177AN09</accession>
<comment type="function">
    <text evidence="12">Putative RNA polymerase II subunit B1 C-terminal domain (CTD) phosphatase involved in RNA polymerase II transcription regulation.</text>
</comment>
<evidence type="ECO:0000256" key="3">
    <source>
        <dbReference type="ARBA" id="ARBA00022723"/>
    </source>
</evidence>
<dbReference type="VEuPathDB" id="FungiDB:GMDG_06490"/>
<comment type="subcellular location">
    <subcellularLocation>
        <location evidence="1 12">Nucleus</location>
    </subcellularLocation>
</comment>
<dbReference type="InterPro" id="IPR007308">
    <property type="entry name" value="Rtr1/RPAP2_dom"/>
</dbReference>
<dbReference type="GO" id="GO:0008420">
    <property type="term" value="F:RNA polymerase II CTD heptapeptide repeat phosphatase activity"/>
    <property type="evidence" value="ECO:0007669"/>
    <property type="project" value="UniProtKB-UniRule"/>
</dbReference>
<dbReference type="PANTHER" id="PTHR14732:SF0">
    <property type="entry name" value="RNA POLYMERASE II SUBUNIT B1 CTD PHOSPHATASE RPAP2-RELATED"/>
    <property type="match status" value="1"/>
</dbReference>
<evidence type="ECO:0000256" key="10">
    <source>
        <dbReference type="ARBA" id="ARBA00048336"/>
    </source>
</evidence>
<evidence type="ECO:0000256" key="12">
    <source>
        <dbReference type="RuleBase" id="RU367080"/>
    </source>
</evidence>
<dbReference type="EMBL" id="KV441386">
    <property type="protein sequence ID" value="OAF63446.1"/>
    <property type="molecule type" value="Genomic_DNA"/>
</dbReference>
<dbReference type="GeneID" id="36283758"/>
<dbReference type="InterPro" id="IPR038534">
    <property type="entry name" value="Rtr1/RPAP2_sf"/>
</dbReference>
<proteinExistence type="inferred from homology"/>
<keyword evidence="3 12" id="KW-0479">Metal-binding</keyword>
<gene>
    <name evidence="15" type="ORF">VC83_00665</name>
</gene>
<dbReference type="Proteomes" id="UP000077154">
    <property type="component" value="Unassembled WGS sequence"/>
</dbReference>
<keyword evidence="7 12" id="KW-0904">Protein phosphatase</keyword>
<evidence type="ECO:0000256" key="2">
    <source>
        <dbReference type="ARBA" id="ARBA00005676"/>
    </source>
</evidence>
<dbReference type="AlphaFoldDB" id="A0A177AN09"/>
<sequence>MASSSKPAKSILKKRIDDTTTPQQSNASIVSVDSPLTESIASANPAHLATALYHANLIQRRKDLELDILYSTETLLDYPTTSLPATSPSASDISTVKQLLRPFQPSDFDALLEERRINNRCAYVLCPNPSPPGGSNGGYRLFGTSGRSSNFRIVPASEADRWCSEDCARRAMYVKVQLSETPAWERDGGYGGELELLGEREALSERQRLDERLADDLKNLEIISDPEGRGVEDRRDLALERGEMAPDAVIRGGLVDVEVRENEITRQAVPPSFEDEFDDEDEQVRRRFDAMHLKHEGYASR</sequence>
<dbReference type="RefSeq" id="XP_024328714.1">
    <property type="nucleotide sequence ID" value="XM_024464352.1"/>
</dbReference>
<name>A0A177AN09_9PEZI</name>
<dbReference type="PANTHER" id="PTHR14732">
    <property type="entry name" value="RNA POLYMERASE II SUBUNIT B1 CTD PHOSPHATASE RPAP2-RELATED"/>
    <property type="match status" value="1"/>
</dbReference>
<dbReference type="GO" id="GO:0008270">
    <property type="term" value="F:zinc ion binding"/>
    <property type="evidence" value="ECO:0007669"/>
    <property type="project" value="UniProtKB-KW"/>
</dbReference>
<evidence type="ECO:0000256" key="11">
    <source>
        <dbReference type="PROSITE-ProRule" id="PRU00812"/>
    </source>
</evidence>
<keyword evidence="8 12" id="KW-0539">Nucleus</keyword>
<evidence type="ECO:0000256" key="1">
    <source>
        <dbReference type="ARBA" id="ARBA00004123"/>
    </source>
</evidence>
<dbReference type="EC" id="3.1.3.16" evidence="12"/>
<evidence type="ECO:0000256" key="13">
    <source>
        <dbReference type="SAM" id="MobiDB-lite"/>
    </source>
</evidence>
<dbReference type="OrthoDB" id="2590500at2759"/>
<organism evidence="15">
    <name type="scientific">Pseudogymnoascus destructans</name>
    <dbReference type="NCBI Taxonomy" id="655981"/>
    <lineage>
        <taxon>Eukaryota</taxon>
        <taxon>Fungi</taxon>
        <taxon>Dikarya</taxon>
        <taxon>Ascomycota</taxon>
        <taxon>Pezizomycotina</taxon>
        <taxon>Leotiomycetes</taxon>
        <taxon>Thelebolales</taxon>
        <taxon>Thelebolaceae</taxon>
        <taxon>Pseudogymnoascus</taxon>
    </lineage>
</organism>
<evidence type="ECO:0000256" key="9">
    <source>
        <dbReference type="ARBA" id="ARBA00047761"/>
    </source>
</evidence>
<evidence type="ECO:0000256" key="6">
    <source>
        <dbReference type="ARBA" id="ARBA00022833"/>
    </source>
</evidence>
<dbReference type="GO" id="GO:0043175">
    <property type="term" value="F:RNA polymerase core enzyme binding"/>
    <property type="evidence" value="ECO:0007669"/>
    <property type="project" value="UniProtKB-UniRule"/>
</dbReference>
<comment type="similarity">
    <text evidence="2 11 12">Belongs to the RPAP2 family.</text>
</comment>
<comment type="catalytic activity">
    <reaction evidence="10 12">
        <text>O-phospho-L-threonyl-[protein] + H2O = L-threonyl-[protein] + phosphate</text>
        <dbReference type="Rhea" id="RHEA:47004"/>
        <dbReference type="Rhea" id="RHEA-COMP:11060"/>
        <dbReference type="Rhea" id="RHEA-COMP:11605"/>
        <dbReference type="ChEBI" id="CHEBI:15377"/>
        <dbReference type="ChEBI" id="CHEBI:30013"/>
        <dbReference type="ChEBI" id="CHEBI:43474"/>
        <dbReference type="ChEBI" id="CHEBI:61977"/>
        <dbReference type="EC" id="3.1.3.16"/>
    </reaction>
</comment>
<feature type="region of interest" description="Disordered" evidence="13">
    <location>
        <begin position="1"/>
        <end position="27"/>
    </location>
</feature>
<protein>
    <recommendedName>
        <fullName evidence="12">RNA polymerase II subunit B1 CTD phosphatase RPAP2 homolog</fullName>
        <ecNumber evidence="12">3.1.3.16</ecNumber>
    </recommendedName>
</protein>
<evidence type="ECO:0000256" key="8">
    <source>
        <dbReference type="ARBA" id="ARBA00023242"/>
    </source>
</evidence>
<dbReference type="PROSITE" id="PS51479">
    <property type="entry name" value="ZF_RTR1"/>
    <property type="match status" value="1"/>
</dbReference>
<evidence type="ECO:0000256" key="5">
    <source>
        <dbReference type="ARBA" id="ARBA00022801"/>
    </source>
</evidence>